<evidence type="ECO:0000313" key="4">
    <source>
        <dbReference type="EMBL" id="PZC70727.1"/>
    </source>
</evidence>
<feature type="coiled-coil region" evidence="1">
    <location>
        <begin position="311"/>
        <end position="338"/>
    </location>
</feature>
<feature type="coiled-coil region" evidence="1">
    <location>
        <begin position="635"/>
        <end position="698"/>
    </location>
</feature>
<reference evidence="4 5" key="1">
    <citation type="journal article" date="2017" name="BMC Biol.">
        <title>Genomic innovations, transcriptional plasticity and gene loss underlying the evolution and divergence of two highly polyphagous and invasive Helicoverpa pest species.</title>
        <authorList>
            <person name="Pearce S.L."/>
            <person name="Clarke D.F."/>
            <person name="East P.D."/>
            <person name="Elfekih S."/>
            <person name="Gordon K.H."/>
            <person name="Jermiin L.S."/>
            <person name="McGaughran A."/>
            <person name="Oakeshott J.G."/>
            <person name="Papanikolaou A."/>
            <person name="Perera O.P."/>
            <person name="Rane R.V."/>
            <person name="Richards S."/>
            <person name="Tay W.T."/>
            <person name="Walsh T.K."/>
            <person name="Anderson A."/>
            <person name="Anderson C.J."/>
            <person name="Asgari S."/>
            <person name="Board P.G."/>
            <person name="Bretschneider A."/>
            <person name="Campbell P.M."/>
            <person name="Chertemps T."/>
            <person name="Christeller J.T."/>
            <person name="Coppin C.W."/>
            <person name="Downes S.J."/>
            <person name="Duan G."/>
            <person name="Farnsworth C.A."/>
            <person name="Good R.T."/>
            <person name="Han L.B."/>
            <person name="Han Y.C."/>
            <person name="Hatje K."/>
            <person name="Horne I."/>
            <person name="Huang Y.P."/>
            <person name="Hughes D.S."/>
            <person name="Jacquin-Joly E."/>
            <person name="James W."/>
            <person name="Jhangiani S."/>
            <person name="Kollmar M."/>
            <person name="Kuwar S.S."/>
            <person name="Li S."/>
            <person name="Liu N.Y."/>
            <person name="Maibeche M.T."/>
            <person name="Miller J.R."/>
            <person name="Montagne N."/>
            <person name="Perry T."/>
            <person name="Qu J."/>
            <person name="Song S.V."/>
            <person name="Sutton G.G."/>
            <person name="Vogel H."/>
            <person name="Walenz B.P."/>
            <person name="Xu W."/>
            <person name="Zhang H.J."/>
            <person name="Zou Z."/>
            <person name="Batterham P."/>
            <person name="Edwards O.R."/>
            <person name="Feyereisen R."/>
            <person name="Gibbs R.A."/>
            <person name="Heckel D.G."/>
            <person name="McGrath A."/>
            <person name="Robin C."/>
            <person name="Scherer S.E."/>
            <person name="Worley K.C."/>
            <person name="Wu Y.D."/>
        </authorList>
    </citation>
    <scope>NUCLEOTIDE SEQUENCE [LARGE SCALE GENOMIC DNA]</scope>
    <source>
        <strain evidence="4">Harm_GR_Male_#8</strain>
        <tissue evidence="4">Whole organism</tissue>
    </source>
</reference>
<feature type="coiled-coil region" evidence="1">
    <location>
        <begin position="455"/>
        <end position="546"/>
    </location>
</feature>
<keyword evidence="1" id="KW-0175">Coiled coil</keyword>
<keyword evidence="3" id="KW-0812">Transmembrane</keyword>
<proteinExistence type="predicted"/>
<accession>A0A2W1BBL4</accession>
<evidence type="ECO:0000256" key="1">
    <source>
        <dbReference type="SAM" id="Coils"/>
    </source>
</evidence>
<dbReference type="EMBL" id="KZ150481">
    <property type="protein sequence ID" value="PZC70727.1"/>
    <property type="molecule type" value="Genomic_DNA"/>
</dbReference>
<keyword evidence="3" id="KW-1133">Transmembrane helix</keyword>
<dbReference type="Proteomes" id="UP000249218">
    <property type="component" value="Unassembled WGS sequence"/>
</dbReference>
<feature type="coiled-coil region" evidence="1">
    <location>
        <begin position="793"/>
        <end position="820"/>
    </location>
</feature>
<keyword evidence="5" id="KW-1185">Reference proteome</keyword>
<dbReference type="AlphaFoldDB" id="A0A2W1BBL4"/>
<feature type="compositionally biased region" description="Polar residues" evidence="2">
    <location>
        <begin position="1"/>
        <end position="13"/>
    </location>
</feature>
<keyword evidence="3" id="KW-0472">Membrane</keyword>
<feature type="region of interest" description="Disordered" evidence="2">
    <location>
        <begin position="38"/>
        <end position="77"/>
    </location>
</feature>
<dbReference type="OrthoDB" id="7456848at2759"/>
<feature type="compositionally biased region" description="Basic residues" evidence="2">
    <location>
        <begin position="41"/>
        <end position="53"/>
    </location>
</feature>
<evidence type="ECO:0000313" key="5">
    <source>
        <dbReference type="Proteomes" id="UP000249218"/>
    </source>
</evidence>
<gene>
    <name evidence="4" type="primary">HaOG215005</name>
    <name evidence="4" type="ORF">B5X24_HaOG215005</name>
</gene>
<protein>
    <submittedName>
        <fullName evidence="4">Uncharacterized protein</fullName>
    </submittedName>
</protein>
<feature type="region of interest" description="Disordered" evidence="2">
    <location>
        <begin position="1"/>
        <end position="22"/>
    </location>
</feature>
<evidence type="ECO:0000256" key="3">
    <source>
        <dbReference type="SAM" id="Phobius"/>
    </source>
</evidence>
<feature type="transmembrane region" description="Helical" evidence="3">
    <location>
        <begin position="835"/>
        <end position="855"/>
    </location>
</feature>
<evidence type="ECO:0000256" key="2">
    <source>
        <dbReference type="SAM" id="MobiDB-lite"/>
    </source>
</evidence>
<sequence>MPKTAQSHPQCSTKRAHSPGKKELANLLKDVLSLDNESGVKKRPMRAIAKRAHSASPVTPRPRSPLHLKNKAADRRCQSLSPCTATQKKSQEHFAPVSGQAPDGIMQPFHIPPESDPEKDLVMPQCVLTKVMRILATKKREFLKMRKGLISQQNVMLENFAQLKELEARAGVHADESMGEVRVLSVSGWPAHDLLMLVRDDLAMPLNSEISGLFGPHVLQQITAQLNPIPEEMLAVSAEIMARRIELLNLLRGKHRTDRATYLTNLEWKTKNTEFDHETEKLHRMVAGTAENLKAKINYSLELAKIPWVDRDTMMKKIERLQKENMILQHKLEDVTKKDTDELKELGPTSDNRPNYQAVCEELSKERAAREALKEVVSAAESMLRVARARIATLERQLKDTRSELEAARKKHKDLEQLVNRLAQHTHKTYRHRETSYDARSKKLLEVSKTGEITIETLSRQRDALELRVKELREQAENAERLASAREAEQRARAESLQAKVAEQFSVQERVKAATESRVTELDAKVKELEDQLQALRERSVRLVDMERRRCLEYVPSKESEPSDRETEIWKELQVTRVALSRVEEELRQSRADKDSFLNSLSRIAQGEGSDNVQEKIATELLDREQKIVKLQHVIQEQRENEKLMEQSMTQYENQLAALRLEVKRLRNYDGYAKEVPYQELHTELLELHMQVETLSRERTALVTAAASRALMLERHERCADLFARMIRARRDLSALLEGRSDPAPLDEAGQAEVSRSLSSVCASAADTWTALRTERARVLRLESAVLAQSLQLEREGRVRTQLERRRAMLEREILRSQSETTDSSVLNPIKNPSLVFSQCFFMYLGITVFVLNLIGLG</sequence>
<organism evidence="4 5">
    <name type="scientific">Helicoverpa armigera</name>
    <name type="common">Cotton bollworm</name>
    <name type="synonym">Heliothis armigera</name>
    <dbReference type="NCBI Taxonomy" id="29058"/>
    <lineage>
        <taxon>Eukaryota</taxon>
        <taxon>Metazoa</taxon>
        <taxon>Ecdysozoa</taxon>
        <taxon>Arthropoda</taxon>
        <taxon>Hexapoda</taxon>
        <taxon>Insecta</taxon>
        <taxon>Pterygota</taxon>
        <taxon>Neoptera</taxon>
        <taxon>Endopterygota</taxon>
        <taxon>Lepidoptera</taxon>
        <taxon>Glossata</taxon>
        <taxon>Ditrysia</taxon>
        <taxon>Noctuoidea</taxon>
        <taxon>Noctuidae</taxon>
        <taxon>Heliothinae</taxon>
        <taxon>Helicoverpa</taxon>
    </lineage>
</organism>
<feature type="coiled-coil region" evidence="1">
    <location>
        <begin position="377"/>
        <end position="425"/>
    </location>
</feature>
<name>A0A2W1BBL4_HELAM</name>